<dbReference type="PANTHER" id="PTHR43377">
    <property type="entry name" value="BILIVERDIN REDUCTASE A"/>
    <property type="match status" value="1"/>
</dbReference>
<dbReference type="GO" id="GO:0000166">
    <property type="term" value="F:nucleotide binding"/>
    <property type="evidence" value="ECO:0007669"/>
    <property type="project" value="InterPro"/>
</dbReference>
<gene>
    <name evidence="3" type="ORF">FXF65_42800</name>
</gene>
<dbReference type="PANTHER" id="PTHR43377:SF1">
    <property type="entry name" value="BILIVERDIN REDUCTASE A"/>
    <property type="match status" value="1"/>
</dbReference>
<evidence type="ECO:0000313" key="3">
    <source>
        <dbReference type="EMBL" id="TYC07428.1"/>
    </source>
</evidence>
<dbReference type="Pfam" id="PF01408">
    <property type="entry name" value="GFO_IDH_MocA"/>
    <property type="match status" value="1"/>
</dbReference>
<dbReference type="InterPro" id="IPR036291">
    <property type="entry name" value="NAD(P)-bd_dom_sf"/>
</dbReference>
<dbReference type="Proteomes" id="UP000322634">
    <property type="component" value="Unassembled WGS sequence"/>
</dbReference>
<dbReference type="Gene3D" id="3.40.50.720">
    <property type="entry name" value="NAD(P)-binding Rossmann-like Domain"/>
    <property type="match status" value="1"/>
</dbReference>
<dbReference type="InterPro" id="IPR000683">
    <property type="entry name" value="Gfo/Idh/MocA-like_OxRdtase_N"/>
</dbReference>
<dbReference type="AlphaFoldDB" id="A0A5D0TMU6"/>
<feature type="domain" description="Gfo/Idh/MocA-like oxidoreductase N-terminal" evidence="2">
    <location>
        <begin position="22"/>
        <end position="94"/>
    </location>
</feature>
<proteinExistence type="predicted"/>
<name>A0A5D0TMU6_9ACTN</name>
<evidence type="ECO:0000313" key="4">
    <source>
        <dbReference type="Proteomes" id="UP000322634"/>
    </source>
</evidence>
<feature type="region of interest" description="Disordered" evidence="1">
    <location>
        <begin position="90"/>
        <end position="114"/>
    </location>
</feature>
<dbReference type="OrthoDB" id="256869at2"/>
<reference evidence="3 4" key="1">
    <citation type="submission" date="2019-08" db="EMBL/GenBank/DDBJ databases">
        <title>Actinomadura sp. nov. CYP1-5 isolated from mountain soil.</title>
        <authorList>
            <person name="Songsumanus A."/>
            <person name="Kuncharoen N."/>
            <person name="Kudo T."/>
            <person name="Yuki M."/>
            <person name="Igarashi Y."/>
            <person name="Tanasupawat S."/>
        </authorList>
    </citation>
    <scope>NUCLEOTIDE SEQUENCE [LARGE SCALE GENOMIC DNA]</scope>
    <source>
        <strain evidence="3 4">GKU157</strain>
    </source>
</reference>
<organism evidence="3 4">
    <name type="scientific">Actinomadura syzygii</name>
    <dbReference type="NCBI Taxonomy" id="1427538"/>
    <lineage>
        <taxon>Bacteria</taxon>
        <taxon>Bacillati</taxon>
        <taxon>Actinomycetota</taxon>
        <taxon>Actinomycetes</taxon>
        <taxon>Streptosporangiales</taxon>
        <taxon>Thermomonosporaceae</taxon>
        <taxon>Actinomadura</taxon>
    </lineage>
</organism>
<dbReference type="SUPFAM" id="SSF51735">
    <property type="entry name" value="NAD(P)-binding Rossmann-fold domains"/>
    <property type="match status" value="1"/>
</dbReference>
<comment type="caution">
    <text evidence="3">The sequence shown here is derived from an EMBL/GenBank/DDBJ whole genome shotgun (WGS) entry which is preliminary data.</text>
</comment>
<keyword evidence="4" id="KW-1185">Reference proteome</keyword>
<evidence type="ECO:0000259" key="2">
    <source>
        <dbReference type="Pfam" id="PF01408"/>
    </source>
</evidence>
<protein>
    <recommendedName>
        <fullName evidence="2">Gfo/Idh/MocA-like oxidoreductase N-terminal domain-containing protein</fullName>
    </recommendedName>
</protein>
<dbReference type="EMBL" id="VSFF01000023">
    <property type="protein sequence ID" value="TYC07428.1"/>
    <property type="molecule type" value="Genomic_DNA"/>
</dbReference>
<dbReference type="InterPro" id="IPR051450">
    <property type="entry name" value="Gfo/Idh/MocA_Oxidoreductases"/>
</dbReference>
<accession>A0A5D0TMU6</accession>
<sequence>MHGGRVSAPGAAPATPVSRPVRLGLIGHGRLGAVHARHIAACPDTELAAVCDTEPAALAAAAAEHGVPVATDLDGFLAMPFDGVVIASSTQAHAGTSWPPPARARRSSWRSPSA</sequence>
<evidence type="ECO:0000256" key="1">
    <source>
        <dbReference type="SAM" id="MobiDB-lite"/>
    </source>
</evidence>